<dbReference type="EMBL" id="MT143418">
    <property type="protein sequence ID" value="QJA96622.1"/>
    <property type="molecule type" value="Genomic_DNA"/>
</dbReference>
<reference evidence="1" key="1">
    <citation type="submission" date="2020-03" db="EMBL/GenBank/DDBJ databases">
        <title>The deep terrestrial virosphere.</title>
        <authorList>
            <person name="Holmfeldt K."/>
            <person name="Nilsson E."/>
            <person name="Simone D."/>
            <person name="Lopez-Fernandez M."/>
            <person name="Wu X."/>
            <person name="de Brujin I."/>
            <person name="Lundin D."/>
            <person name="Andersson A."/>
            <person name="Bertilsson S."/>
            <person name="Dopson M."/>
        </authorList>
    </citation>
    <scope>NUCLEOTIDE SEQUENCE</scope>
    <source>
        <strain evidence="1">MM415A04091</strain>
        <strain evidence="2">MM415B07853</strain>
    </source>
</reference>
<dbReference type="EMBL" id="MT141754">
    <property type="protein sequence ID" value="QJA69987.1"/>
    <property type="molecule type" value="Genomic_DNA"/>
</dbReference>
<sequence length="84" mass="9993">MNREAIARIIEGIMCPDWYPEEVRVEASQRVVDQILALQPELKALSDIQEYIDKNNIYRVEQGHYEEQQWIPLKTHKVNLPEIF</sequence>
<accession>A0A6M3JMA0</accession>
<evidence type="ECO:0000313" key="2">
    <source>
        <dbReference type="EMBL" id="QJA96622.1"/>
    </source>
</evidence>
<gene>
    <name evidence="1" type="ORF">MM415A04091_0004</name>
    <name evidence="2" type="ORF">MM415B07853_0004</name>
</gene>
<dbReference type="AlphaFoldDB" id="A0A6M3JMA0"/>
<organism evidence="1">
    <name type="scientific">viral metagenome</name>
    <dbReference type="NCBI Taxonomy" id="1070528"/>
    <lineage>
        <taxon>unclassified sequences</taxon>
        <taxon>metagenomes</taxon>
        <taxon>organismal metagenomes</taxon>
    </lineage>
</organism>
<proteinExistence type="predicted"/>
<evidence type="ECO:0000313" key="1">
    <source>
        <dbReference type="EMBL" id="QJA69987.1"/>
    </source>
</evidence>
<name>A0A6M3JMA0_9ZZZZ</name>
<protein>
    <submittedName>
        <fullName evidence="1">Uncharacterized protein</fullName>
    </submittedName>
</protein>